<evidence type="ECO:0000256" key="1">
    <source>
        <dbReference type="SAM" id="Phobius"/>
    </source>
</evidence>
<dbReference type="RefSeq" id="WP_165328063.1">
    <property type="nucleotide sequence ID" value="NZ_CP049109.1"/>
</dbReference>
<name>A0A6G6Y864_9SPHN</name>
<protein>
    <submittedName>
        <fullName evidence="2">Uncharacterized protein</fullName>
    </submittedName>
</protein>
<reference evidence="2 3" key="1">
    <citation type="submission" date="2020-02" db="EMBL/GenBank/DDBJ databases">
        <authorList>
            <person name="Zheng R.K."/>
            <person name="Sun C.M."/>
        </authorList>
    </citation>
    <scope>NUCLEOTIDE SEQUENCE [LARGE SCALE GENOMIC DNA]</scope>
    <source>
        <strain evidence="3">zrk23</strain>
    </source>
</reference>
<keyword evidence="1" id="KW-1133">Transmembrane helix</keyword>
<keyword evidence="3" id="KW-1185">Reference proteome</keyword>
<feature type="transmembrane region" description="Helical" evidence="1">
    <location>
        <begin position="20"/>
        <end position="38"/>
    </location>
</feature>
<evidence type="ECO:0000313" key="2">
    <source>
        <dbReference type="EMBL" id="QIG81134.1"/>
    </source>
</evidence>
<organism evidence="2 3">
    <name type="scientific">Stakelama tenebrarum</name>
    <dbReference type="NCBI Taxonomy" id="2711215"/>
    <lineage>
        <taxon>Bacteria</taxon>
        <taxon>Pseudomonadati</taxon>
        <taxon>Pseudomonadota</taxon>
        <taxon>Alphaproteobacteria</taxon>
        <taxon>Sphingomonadales</taxon>
        <taxon>Sphingomonadaceae</taxon>
        <taxon>Stakelama</taxon>
    </lineage>
</organism>
<sequence>MEQLSPAYFSAIATQTGNIAAFLGGFAATYLATLLTLTKPSRIASITIGCAAIAAICFIISVAAATTLVAMLHPEAPAHIADNGVLLPRVLMALPFALGMCALLGSIGASGWLRSRRTGWTTSIAAGIGLVAILPLIVG</sequence>
<keyword evidence="1" id="KW-0812">Transmembrane</keyword>
<keyword evidence="1" id="KW-0472">Membrane</keyword>
<proteinExistence type="predicted"/>
<dbReference type="AlphaFoldDB" id="A0A6G6Y864"/>
<dbReference type="Proteomes" id="UP000501568">
    <property type="component" value="Chromosome"/>
</dbReference>
<evidence type="ECO:0000313" key="3">
    <source>
        <dbReference type="Proteomes" id="UP000501568"/>
    </source>
</evidence>
<dbReference type="EMBL" id="CP049109">
    <property type="protein sequence ID" value="QIG81134.1"/>
    <property type="molecule type" value="Genomic_DNA"/>
</dbReference>
<gene>
    <name evidence="2" type="ORF">G5C33_16015</name>
</gene>
<accession>A0A6G6Y864</accession>
<feature type="transmembrane region" description="Helical" evidence="1">
    <location>
        <begin position="120"/>
        <end position="138"/>
    </location>
</feature>
<dbReference type="KEGG" id="spzr:G5C33_16015"/>
<feature type="transmembrane region" description="Helical" evidence="1">
    <location>
        <begin position="50"/>
        <end position="72"/>
    </location>
</feature>
<feature type="transmembrane region" description="Helical" evidence="1">
    <location>
        <begin position="92"/>
        <end position="113"/>
    </location>
</feature>